<dbReference type="KEGG" id="bman:114249647"/>
<dbReference type="Gene3D" id="2.60.40.10">
    <property type="entry name" value="Immunoglobulins"/>
    <property type="match status" value="2"/>
</dbReference>
<feature type="domain" description="Ig-like" evidence="8">
    <location>
        <begin position="164"/>
        <end position="249"/>
    </location>
</feature>
<dbReference type="InterPro" id="IPR051170">
    <property type="entry name" value="Neural/epithelial_adhesion"/>
</dbReference>
<dbReference type="AlphaFoldDB" id="A0A6J2KFT7"/>
<evidence type="ECO:0000256" key="3">
    <source>
        <dbReference type="ARBA" id="ARBA00022729"/>
    </source>
</evidence>
<evidence type="ECO:0000256" key="7">
    <source>
        <dbReference type="SAM" id="SignalP"/>
    </source>
</evidence>
<dbReference type="Pfam" id="PF13927">
    <property type="entry name" value="Ig_3"/>
    <property type="match status" value="1"/>
</dbReference>
<dbReference type="InterPro" id="IPR007110">
    <property type="entry name" value="Ig-like_dom"/>
</dbReference>
<keyword evidence="9" id="KW-1185">Reference proteome</keyword>
<evidence type="ECO:0000256" key="4">
    <source>
        <dbReference type="ARBA" id="ARBA00022737"/>
    </source>
</evidence>
<dbReference type="SUPFAM" id="SSF48726">
    <property type="entry name" value="Immunoglobulin"/>
    <property type="match status" value="2"/>
</dbReference>
<keyword evidence="2" id="KW-0964">Secreted</keyword>
<evidence type="ECO:0000256" key="1">
    <source>
        <dbReference type="ARBA" id="ARBA00004613"/>
    </source>
</evidence>
<dbReference type="FunFam" id="2.60.40.10:FF:001749">
    <property type="entry name" value="Neural/ectodermal development factor IMP-L2"/>
    <property type="match status" value="1"/>
</dbReference>
<proteinExistence type="predicted"/>
<feature type="chain" id="PRO_5026841555" evidence="7">
    <location>
        <begin position="19"/>
        <end position="255"/>
    </location>
</feature>
<dbReference type="PANTHER" id="PTHR12231">
    <property type="entry name" value="CTX-RELATED TYPE I TRANSMEMBRANE PROTEIN"/>
    <property type="match status" value="1"/>
</dbReference>
<evidence type="ECO:0000256" key="6">
    <source>
        <dbReference type="ARBA" id="ARBA00023319"/>
    </source>
</evidence>
<keyword evidence="3 7" id="KW-0732">Signal</keyword>
<dbReference type="OrthoDB" id="6138780at2759"/>
<evidence type="ECO:0000313" key="10">
    <source>
        <dbReference type="RefSeq" id="XP_028039089.1"/>
    </source>
</evidence>
<dbReference type="InterPro" id="IPR003599">
    <property type="entry name" value="Ig_sub"/>
</dbReference>
<keyword evidence="5" id="KW-1015">Disulfide bond</keyword>
<dbReference type="GO" id="GO:0005576">
    <property type="term" value="C:extracellular region"/>
    <property type="evidence" value="ECO:0007669"/>
    <property type="project" value="UniProtKB-SubCell"/>
</dbReference>
<dbReference type="RefSeq" id="XP_028039089.1">
    <property type="nucleotide sequence ID" value="XM_028183288.1"/>
</dbReference>
<dbReference type="Proteomes" id="UP000504629">
    <property type="component" value="Unplaced"/>
</dbReference>
<feature type="domain" description="Ig-like" evidence="8">
    <location>
        <begin position="65"/>
        <end position="145"/>
    </location>
</feature>
<dbReference type="PANTHER" id="PTHR12231:SF253">
    <property type="entry name" value="DPR-INTERACTING PROTEIN ETA, ISOFORM B-RELATED"/>
    <property type="match status" value="1"/>
</dbReference>
<dbReference type="InterPro" id="IPR036179">
    <property type="entry name" value="Ig-like_dom_sf"/>
</dbReference>
<evidence type="ECO:0000256" key="5">
    <source>
        <dbReference type="ARBA" id="ARBA00023157"/>
    </source>
</evidence>
<dbReference type="SMR" id="A0A6J2KFT7"/>
<name>A0A6J2KFT7_BOMMA</name>
<keyword evidence="4" id="KW-0677">Repeat</keyword>
<dbReference type="InterPro" id="IPR003598">
    <property type="entry name" value="Ig_sub2"/>
</dbReference>
<accession>A0A6J2KFT7</accession>
<feature type="signal peptide" evidence="7">
    <location>
        <begin position="1"/>
        <end position="18"/>
    </location>
</feature>
<evidence type="ECO:0000259" key="8">
    <source>
        <dbReference type="PROSITE" id="PS50835"/>
    </source>
</evidence>
<keyword evidence="6" id="KW-0393">Immunoglobulin domain</keyword>
<gene>
    <name evidence="10" type="primary">LOC114249647</name>
</gene>
<evidence type="ECO:0000256" key="2">
    <source>
        <dbReference type="ARBA" id="ARBA00022525"/>
    </source>
</evidence>
<dbReference type="SMART" id="SM00408">
    <property type="entry name" value="IGc2"/>
    <property type="match status" value="2"/>
</dbReference>
<dbReference type="InterPro" id="IPR013783">
    <property type="entry name" value="Ig-like_fold"/>
</dbReference>
<dbReference type="PROSITE" id="PS50835">
    <property type="entry name" value="IG_LIKE"/>
    <property type="match status" value="2"/>
</dbReference>
<reference evidence="10" key="1">
    <citation type="submission" date="2025-08" db="UniProtKB">
        <authorList>
            <consortium name="RefSeq"/>
        </authorList>
    </citation>
    <scope>IDENTIFICATION</scope>
    <source>
        <tissue evidence="10">Silk gland</tissue>
    </source>
</reference>
<dbReference type="Pfam" id="PF07679">
    <property type="entry name" value="I-set"/>
    <property type="match status" value="1"/>
</dbReference>
<evidence type="ECO:0000313" key="9">
    <source>
        <dbReference type="Proteomes" id="UP000504629"/>
    </source>
</evidence>
<dbReference type="SMART" id="SM00409">
    <property type="entry name" value="IG"/>
    <property type="match status" value="2"/>
</dbReference>
<dbReference type="CDD" id="cd00096">
    <property type="entry name" value="Ig"/>
    <property type="match status" value="1"/>
</dbReference>
<protein>
    <submittedName>
        <fullName evidence="10">Neural/ectodermal development factor IMP-L2-like</fullName>
    </submittedName>
</protein>
<dbReference type="GeneID" id="114249647"/>
<sequence>MHLVLLFTVAALLGSCQSAHLNKHIKLLSDIDNSIENGVQAKSDGSHKYLSITQGPLPSYAHTPGTTIELTCEAAGSPAPSVHWFKNDSPVYEYDVESNELIDSSPTSIARISSTLIVTRTTSQDVYTCLATTSSKTARASTVVYNTDSATELSERAKLFPLKPRIVVSYSTYVDNIGNRVVLPCRVKGHPKPKITWFNGQNVPIEKNPRMKVLRSGELVISSLLWSDMDEYTCQAENAFGSEKAKTFVYPAKPE</sequence>
<organism evidence="9 10">
    <name type="scientific">Bombyx mandarina</name>
    <name type="common">Wild silk moth</name>
    <name type="synonym">Wild silkworm</name>
    <dbReference type="NCBI Taxonomy" id="7092"/>
    <lineage>
        <taxon>Eukaryota</taxon>
        <taxon>Metazoa</taxon>
        <taxon>Ecdysozoa</taxon>
        <taxon>Arthropoda</taxon>
        <taxon>Hexapoda</taxon>
        <taxon>Insecta</taxon>
        <taxon>Pterygota</taxon>
        <taxon>Neoptera</taxon>
        <taxon>Endopterygota</taxon>
        <taxon>Lepidoptera</taxon>
        <taxon>Glossata</taxon>
        <taxon>Ditrysia</taxon>
        <taxon>Bombycoidea</taxon>
        <taxon>Bombycidae</taxon>
        <taxon>Bombycinae</taxon>
        <taxon>Bombyx</taxon>
    </lineage>
</organism>
<comment type="subcellular location">
    <subcellularLocation>
        <location evidence="1">Secreted</location>
    </subcellularLocation>
</comment>
<dbReference type="InterPro" id="IPR013098">
    <property type="entry name" value="Ig_I-set"/>
</dbReference>